<accession>A0A1J0ADH2</accession>
<dbReference type="STRING" id="1188229.GlitD10_1645"/>
<keyword evidence="1" id="KW-1133">Transmembrane helix</keyword>
<dbReference type="InterPro" id="IPR011727">
    <property type="entry name" value="CHP02117"/>
</dbReference>
<keyword evidence="1" id="KW-0812">Transmembrane</keyword>
<dbReference type="Pfam" id="PF09601">
    <property type="entry name" value="DUF2459"/>
    <property type="match status" value="1"/>
</dbReference>
<evidence type="ECO:0000256" key="1">
    <source>
        <dbReference type="SAM" id="Phobius"/>
    </source>
</evidence>
<keyword evidence="1" id="KW-0472">Membrane</keyword>
<evidence type="ECO:0008006" key="4">
    <source>
        <dbReference type="Google" id="ProtNLM"/>
    </source>
</evidence>
<dbReference type="AlphaFoldDB" id="A0A1J0ADH2"/>
<keyword evidence="3" id="KW-1185">Reference proteome</keyword>
<feature type="transmembrane region" description="Helical" evidence="1">
    <location>
        <begin position="123"/>
        <end position="146"/>
    </location>
</feature>
<evidence type="ECO:0000313" key="3">
    <source>
        <dbReference type="Proteomes" id="UP000180235"/>
    </source>
</evidence>
<name>A0A1J0ADH2_9CYAN</name>
<sequence length="350" mass="38683">MEQNYYITLIFDQLTSPHFITYGHLYSNPTRLANKYSEEPSTGAAPLRPLFKIQLGLLYVFEPAESYLAGMPIFTENQVRGLRPCDLFLEVSLCPVREKMRDSTDALDEDGRSRVGKGNPMRLGWQTVVGGGIFGLVLAVGLGSLLPRRWALPEVTDCPVPIYLQGGAIHTDIILPRQNQYADWGKLLPSATIGAEASGYLSFGFGEQDFYMGEPGSLVKRWPDGLRALFWANPSIVFVNPVAQVPETAHCIGLTVDQYEQLIQHIITSFQRNAQGKLIPLGRGFQTTGQFFQGQQGYSLLFTCNHWTAQGLDRAGVSTPLFPLLTQSILWHSRGACACSRPPIPALGHP</sequence>
<evidence type="ECO:0000313" key="2">
    <source>
        <dbReference type="EMBL" id="APB33969.1"/>
    </source>
</evidence>
<dbReference type="EMBL" id="CP017675">
    <property type="protein sequence ID" value="APB33969.1"/>
    <property type="molecule type" value="Genomic_DNA"/>
</dbReference>
<gene>
    <name evidence="2" type="ORF">GlitD10_1645</name>
</gene>
<reference evidence="2 3" key="1">
    <citation type="submission" date="2016-10" db="EMBL/GenBank/DDBJ databases">
        <title>Description of Gloeomargarita lithophora gen. nov., sp. nov., a thylakoid-bearing basal-branching cyanobacterium with intracellular carbonates, and proposal for Gloeomargaritales ord. nov.</title>
        <authorList>
            <person name="Moreira D."/>
            <person name="Tavera R."/>
            <person name="Benzerara K."/>
            <person name="Skouri-Panet F."/>
            <person name="Couradeau E."/>
            <person name="Gerard E."/>
            <person name="Loussert C."/>
            <person name="Novelo E."/>
            <person name="Zivanovic Y."/>
            <person name="Lopez-Garcia P."/>
        </authorList>
    </citation>
    <scope>NUCLEOTIDE SEQUENCE [LARGE SCALE GENOMIC DNA]</scope>
    <source>
        <strain evidence="2 3">D10</strain>
    </source>
</reference>
<proteinExistence type="predicted"/>
<dbReference type="RefSeq" id="WP_071454481.1">
    <property type="nucleotide sequence ID" value="NZ_CP017675.1"/>
</dbReference>
<organism evidence="2 3">
    <name type="scientific">Gloeomargarita lithophora Alchichica-D10</name>
    <dbReference type="NCBI Taxonomy" id="1188229"/>
    <lineage>
        <taxon>Bacteria</taxon>
        <taxon>Bacillati</taxon>
        <taxon>Cyanobacteriota</taxon>
        <taxon>Cyanophyceae</taxon>
        <taxon>Gloeomargaritales</taxon>
        <taxon>Gloeomargaritaceae</taxon>
        <taxon>Gloeomargarita</taxon>
    </lineage>
</organism>
<dbReference type="KEGG" id="glt:GlitD10_1645"/>
<protein>
    <recommendedName>
        <fullName evidence="4">DUF2459 domain-containing protein</fullName>
    </recommendedName>
</protein>
<dbReference type="Proteomes" id="UP000180235">
    <property type="component" value="Chromosome"/>
</dbReference>
<dbReference type="OrthoDB" id="211174at2"/>